<feature type="chain" id="PRO_5024868420" description="SimA domain protein" evidence="1">
    <location>
        <begin position="18"/>
        <end position="246"/>
    </location>
</feature>
<accession>A0A5X8YPU9</accession>
<dbReference type="EMBL" id="AAHWUP010000033">
    <property type="protein sequence ID" value="ECB1988220.1"/>
    <property type="molecule type" value="Genomic_DNA"/>
</dbReference>
<organism evidence="2">
    <name type="scientific">Salmonella enterica subsp. enterica serovar Kisarawe</name>
    <dbReference type="NCBI Taxonomy" id="2517242"/>
    <lineage>
        <taxon>Bacteria</taxon>
        <taxon>Pseudomonadati</taxon>
        <taxon>Pseudomonadota</taxon>
        <taxon>Gammaproteobacteria</taxon>
        <taxon>Enterobacterales</taxon>
        <taxon>Enterobacteriaceae</taxon>
        <taxon>Salmonella</taxon>
    </lineage>
</organism>
<dbReference type="AlphaFoldDB" id="A0A5X8YPU9"/>
<comment type="caution">
    <text evidence="2">The sequence shown here is derived from an EMBL/GenBank/DDBJ whole genome shotgun (WGS) entry which is preliminary data.</text>
</comment>
<proteinExistence type="predicted"/>
<evidence type="ECO:0000256" key="1">
    <source>
        <dbReference type="SAM" id="SignalP"/>
    </source>
</evidence>
<gene>
    <name evidence="2" type="ORF">EVG56_17665</name>
</gene>
<sequence length="246" mass="26953">MKKLALALCFVAGTANAASSLKQICTDYTKYLGHVYGFAVSEDESMRKLLLADMKRLNLSEAMVQKEMYKATTDDAAKMYYSMFLNPDLNETNKGAFAQMVSYCEAGPDVMIPSWPVLVANGKVRKEDAGSSFMETINSDKFKNAPGMRHQPSRNTPEFKSCVAQKLAEEKRANPSVSQSALEVAAESQCLNGNSSVNTSSTSTGAQSLKIKRCTYDKFYAMKKDSPNVPEANLMATAKSLCEDGY</sequence>
<evidence type="ECO:0008006" key="3">
    <source>
        <dbReference type="Google" id="ProtNLM"/>
    </source>
</evidence>
<protein>
    <recommendedName>
        <fullName evidence="3">SimA domain protein</fullName>
    </recommendedName>
</protein>
<reference evidence="2" key="1">
    <citation type="submission" date="2019-01" db="EMBL/GenBank/DDBJ databases">
        <authorList>
            <person name="Ashton P.M."/>
            <person name="Dallman T."/>
            <person name="Nair S."/>
            <person name="De Pinna E."/>
            <person name="Peters T."/>
            <person name="Grant K."/>
        </authorList>
    </citation>
    <scope>NUCLEOTIDE SEQUENCE</scope>
    <source>
        <strain evidence="2">508285</strain>
    </source>
</reference>
<keyword evidence="1" id="KW-0732">Signal</keyword>
<name>A0A5X8YPU9_SALET</name>
<evidence type="ECO:0000313" key="2">
    <source>
        <dbReference type="EMBL" id="ECB1988220.1"/>
    </source>
</evidence>
<feature type="signal peptide" evidence="1">
    <location>
        <begin position="1"/>
        <end position="17"/>
    </location>
</feature>